<reference evidence="1" key="1">
    <citation type="submission" date="2020-04" db="EMBL/GenBank/DDBJ databases">
        <authorList>
            <person name="Alioto T."/>
            <person name="Alioto T."/>
            <person name="Gomez Garrido J."/>
        </authorList>
    </citation>
    <scope>NUCLEOTIDE SEQUENCE</scope>
    <source>
        <strain evidence="1">A484AB</strain>
    </source>
</reference>
<name>A0A6S7H3K4_PARCT</name>
<dbReference type="PANTHER" id="PTHR47526:SF3">
    <property type="entry name" value="PHD-TYPE DOMAIN-CONTAINING PROTEIN"/>
    <property type="match status" value="1"/>
</dbReference>
<protein>
    <submittedName>
        <fullName evidence="1">Uncharacterized protein</fullName>
    </submittedName>
</protein>
<gene>
    <name evidence="1" type="ORF">PACLA_8A033502</name>
</gene>
<dbReference type="EMBL" id="CACRXK020003539">
    <property type="protein sequence ID" value="CAB3999214.1"/>
    <property type="molecule type" value="Genomic_DNA"/>
</dbReference>
<comment type="caution">
    <text evidence="1">The sequence shown here is derived from an EMBL/GenBank/DDBJ whole genome shotgun (WGS) entry which is preliminary data.</text>
</comment>
<evidence type="ECO:0000313" key="1">
    <source>
        <dbReference type="EMBL" id="CAB3999214.1"/>
    </source>
</evidence>
<dbReference type="Proteomes" id="UP001152795">
    <property type="component" value="Unassembled WGS sequence"/>
</dbReference>
<dbReference type="PANTHER" id="PTHR47526">
    <property type="entry name" value="ATP-DEPENDENT DNA HELICASE"/>
    <property type="match status" value="1"/>
</dbReference>
<proteinExistence type="predicted"/>
<dbReference type="AlphaFoldDB" id="A0A6S7H3K4"/>
<evidence type="ECO:0000313" key="2">
    <source>
        <dbReference type="Proteomes" id="UP001152795"/>
    </source>
</evidence>
<keyword evidence="2" id="KW-1185">Reference proteome</keyword>
<sequence length="157" mass="17936">MVASTSKSGSLRKLEDFMALGLNNLVDFLAVGALKTLGRKVELVVWAFSAVELSLPIIQEEQQAKINKEYENRLNKFNICDPLSIEESKRTDITKWPKLDCSSIFAYILKVRDFGVEYVGCYKDQKAYSYWDSGFVSTIYSHMSPQRKCYMEVLGVH</sequence>
<accession>A0A6S7H3K4</accession>
<dbReference type="OrthoDB" id="5965566at2759"/>
<organism evidence="1 2">
    <name type="scientific">Paramuricea clavata</name>
    <name type="common">Red gorgonian</name>
    <name type="synonym">Violescent sea-whip</name>
    <dbReference type="NCBI Taxonomy" id="317549"/>
    <lineage>
        <taxon>Eukaryota</taxon>
        <taxon>Metazoa</taxon>
        <taxon>Cnidaria</taxon>
        <taxon>Anthozoa</taxon>
        <taxon>Octocorallia</taxon>
        <taxon>Malacalcyonacea</taxon>
        <taxon>Plexauridae</taxon>
        <taxon>Paramuricea</taxon>
    </lineage>
</organism>